<dbReference type="Proteomes" id="UP000515151">
    <property type="component" value="Chromosome 8"/>
</dbReference>
<dbReference type="Gene3D" id="2.160.20.10">
    <property type="entry name" value="Single-stranded right-handed beta-helix, Pectin lyase-like"/>
    <property type="match status" value="1"/>
</dbReference>
<evidence type="ECO:0000313" key="1">
    <source>
        <dbReference type="Proteomes" id="UP000515151"/>
    </source>
</evidence>
<dbReference type="PANTHER" id="PTHR31683">
    <property type="entry name" value="PECTATE LYASE 18-RELATED"/>
    <property type="match status" value="1"/>
</dbReference>
<reference evidence="2" key="2">
    <citation type="submission" date="2025-08" db="UniProtKB">
        <authorList>
            <consortium name="RefSeq"/>
        </authorList>
    </citation>
    <scope>IDENTIFICATION</scope>
    <source>
        <tissue evidence="2">Leaf</tissue>
    </source>
</reference>
<keyword evidence="1" id="KW-1185">Reference proteome</keyword>
<dbReference type="AlphaFoldDB" id="A0A6P8BPQ6"/>
<dbReference type="OrthoDB" id="1719625at2759"/>
<sequence length="182" mass="20215">MASRNDSVMFSIVVAISVVLGVLIAPGHHLVDGAAVGNNVIDRCWKLNLNWRRYRHQLASCSVGFSGKMHGNIAKSMVWYTVTDPRDDPLNPIPGTLRYGATMIKGKVWISFARDMTIKLTKPLHVGNFTAIDGRGATVHIAGGACITVYKVDEIYIYISDLIYKEPILWGDTFFMISHFTN</sequence>
<organism evidence="1 2">
    <name type="scientific">Punica granatum</name>
    <name type="common">Pomegranate</name>
    <dbReference type="NCBI Taxonomy" id="22663"/>
    <lineage>
        <taxon>Eukaryota</taxon>
        <taxon>Viridiplantae</taxon>
        <taxon>Streptophyta</taxon>
        <taxon>Embryophyta</taxon>
        <taxon>Tracheophyta</taxon>
        <taxon>Spermatophyta</taxon>
        <taxon>Magnoliopsida</taxon>
        <taxon>eudicotyledons</taxon>
        <taxon>Gunneridae</taxon>
        <taxon>Pentapetalae</taxon>
        <taxon>rosids</taxon>
        <taxon>malvids</taxon>
        <taxon>Myrtales</taxon>
        <taxon>Lythraceae</taxon>
        <taxon>Punica</taxon>
    </lineage>
</organism>
<dbReference type="SUPFAM" id="SSF51126">
    <property type="entry name" value="Pectin lyase-like"/>
    <property type="match status" value="1"/>
</dbReference>
<dbReference type="PANTHER" id="PTHR31683:SF74">
    <property type="entry name" value="PECTATE LYASE"/>
    <property type="match status" value="1"/>
</dbReference>
<keyword evidence="2" id="KW-0456">Lyase</keyword>
<dbReference type="GeneID" id="116187313"/>
<protein>
    <submittedName>
        <fullName evidence="2">Pectate lyase 21</fullName>
    </submittedName>
</protein>
<proteinExistence type="predicted"/>
<evidence type="ECO:0000313" key="2">
    <source>
        <dbReference type="RefSeq" id="XP_031371826.1"/>
    </source>
</evidence>
<dbReference type="InterPro" id="IPR045032">
    <property type="entry name" value="PEL"/>
</dbReference>
<dbReference type="InterPro" id="IPR012334">
    <property type="entry name" value="Pectin_lyas_fold"/>
</dbReference>
<dbReference type="RefSeq" id="XP_031371826.1">
    <property type="nucleotide sequence ID" value="XM_031515966.1"/>
</dbReference>
<dbReference type="GO" id="GO:0030570">
    <property type="term" value="F:pectate lyase activity"/>
    <property type="evidence" value="ECO:0007669"/>
    <property type="project" value="InterPro"/>
</dbReference>
<reference evidence="1" key="1">
    <citation type="journal article" date="2020" name="Plant Biotechnol. J.">
        <title>The pomegranate (Punica granatum L.) draft genome dissects genetic divergence between soft- and hard-seeded cultivars.</title>
        <authorList>
            <person name="Luo X."/>
            <person name="Li H."/>
            <person name="Wu Z."/>
            <person name="Yao W."/>
            <person name="Zhao P."/>
            <person name="Cao D."/>
            <person name="Yu H."/>
            <person name="Li K."/>
            <person name="Poudel K."/>
            <person name="Zhao D."/>
            <person name="Zhang F."/>
            <person name="Xia X."/>
            <person name="Chen L."/>
            <person name="Wang Q."/>
            <person name="Jing D."/>
            <person name="Cao S."/>
        </authorList>
    </citation>
    <scope>NUCLEOTIDE SEQUENCE [LARGE SCALE GENOMIC DNA]</scope>
    <source>
        <strain evidence="1">cv. Tunisia</strain>
    </source>
</reference>
<name>A0A6P8BPQ6_PUNGR</name>
<accession>A0A6P8BPQ6</accession>
<dbReference type="InterPro" id="IPR011050">
    <property type="entry name" value="Pectin_lyase_fold/virulence"/>
</dbReference>
<gene>
    <name evidence="2" type="primary">LOC116187313</name>
</gene>